<feature type="transmembrane region" description="Helical" evidence="4">
    <location>
        <begin position="150"/>
        <end position="170"/>
    </location>
</feature>
<evidence type="ECO:0000256" key="3">
    <source>
        <dbReference type="ARBA" id="ARBA00029631"/>
    </source>
</evidence>
<comment type="similarity">
    <text evidence="1">Belongs to the MTFP1 family.</text>
</comment>
<evidence type="ECO:0000256" key="1">
    <source>
        <dbReference type="ARBA" id="ARBA00009224"/>
    </source>
</evidence>
<gene>
    <name evidence="5" type="ORF">METBIDRAFT_17441</name>
</gene>
<accession>A0A1A0HC11</accession>
<proteinExistence type="inferred from homology"/>
<sequence length="192" mass="21743">EEGKFRYAAYANRLRTILLASHRYVAYTSDIGESFRPVAHPVLVTLGYGVSWAYLLGDLSYAAWKVKMKTEGRYTPGLKPWDPVSVADPAAAAAYKKETSDNMAESDWRVMFVKRCIFQGLASMVLPAFTIHSAVRYLSFLFQKSHVRLLRTYGPVAIGLGIVPLLPYAFDEPVEHAVDWVFERGELLYREK</sequence>
<reference evidence="5 6" key="1">
    <citation type="submission" date="2016-05" db="EMBL/GenBank/DDBJ databases">
        <title>Comparative genomics of biotechnologically important yeasts.</title>
        <authorList>
            <consortium name="DOE Joint Genome Institute"/>
            <person name="Riley R."/>
            <person name="Haridas S."/>
            <person name="Wolfe K.H."/>
            <person name="Lopes M.R."/>
            <person name="Hittinger C.T."/>
            <person name="Goker M."/>
            <person name="Salamov A."/>
            <person name="Wisecaver J."/>
            <person name="Long T.M."/>
            <person name="Aerts A.L."/>
            <person name="Barry K."/>
            <person name="Choi C."/>
            <person name="Clum A."/>
            <person name="Coughlan A.Y."/>
            <person name="Deshpande S."/>
            <person name="Douglass A.P."/>
            <person name="Hanson S.J."/>
            <person name="Klenk H.-P."/>
            <person name="LaButti K."/>
            <person name="Lapidus A."/>
            <person name="Lindquist E."/>
            <person name="Lipzen A."/>
            <person name="Meier-kolthoff J.P."/>
            <person name="Ohm R.A."/>
            <person name="Otillar R.P."/>
            <person name="Pangilinan J."/>
            <person name="Peng Y."/>
            <person name="Rokas A."/>
            <person name="Rosa C.A."/>
            <person name="Scheuner C."/>
            <person name="Sibirny A.A."/>
            <person name="Slot J.C."/>
            <person name="Stielow J.B."/>
            <person name="Sun H."/>
            <person name="Kurtzman C.P."/>
            <person name="Blackwell M."/>
            <person name="Grigoriev I.V."/>
            <person name="Jeffries T.W."/>
        </authorList>
    </citation>
    <scope>NUCLEOTIDE SEQUENCE [LARGE SCALE GENOMIC DNA]</scope>
    <source>
        <strain evidence="5 6">NRRL YB-4993</strain>
    </source>
</reference>
<comment type="caution">
    <text evidence="5">The sequence shown here is derived from an EMBL/GenBank/DDBJ whole genome shotgun (WGS) entry which is preliminary data.</text>
</comment>
<dbReference type="RefSeq" id="XP_018712061.1">
    <property type="nucleotide sequence ID" value="XM_018854714.1"/>
</dbReference>
<keyword evidence="4" id="KW-1133">Transmembrane helix</keyword>
<dbReference type="Proteomes" id="UP000092555">
    <property type="component" value="Unassembled WGS sequence"/>
</dbReference>
<keyword evidence="4" id="KW-0472">Membrane</keyword>
<dbReference type="PANTHER" id="PTHR11001:SF2">
    <property type="entry name" value="MITOCHONDRIAL FISSION PROCESS PROTEIN 1"/>
    <property type="match status" value="1"/>
</dbReference>
<organism evidence="5 6">
    <name type="scientific">Metschnikowia bicuspidata var. bicuspidata NRRL YB-4993</name>
    <dbReference type="NCBI Taxonomy" id="869754"/>
    <lineage>
        <taxon>Eukaryota</taxon>
        <taxon>Fungi</taxon>
        <taxon>Dikarya</taxon>
        <taxon>Ascomycota</taxon>
        <taxon>Saccharomycotina</taxon>
        <taxon>Pichiomycetes</taxon>
        <taxon>Metschnikowiaceae</taxon>
        <taxon>Metschnikowia</taxon>
    </lineage>
</organism>
<evidence type="ECO:0000313" key="5">
    <source>
        <dbReference type="EMBL" id="OBA21551.1"/>
    </source>
</evidence>
<feature type="non-terminal residue" evidence="5">
    <location>
        <position position="1"/>
    </location>
</feature>
<dbReference type="GO" id="GO:0005739">
    <property type="term" value="C:mitochondrion"/>
    <property type="evidence" value="ECO:0007669"/>
    <property type="project" value="TreeGrafter"/>
</dbReference>
<evidence type="ECO:0000256" key="4">
    <source>
        <dbReference type="SAM" id="Phobius"/>
    </source>
</evidence>
<dbReference type="GeneID" id="30027690"/>
<name>A0A1A0HC11_9ASCO</name>
<keyword evidence="6" id="KW-1185">Reference proteome</keyword>
<evidence type="ECO:0000256" key="2">
    <source>
        <dbReference type="ARBA" id="ARBA00017835"/>
    </source>
</evidence>
<protein>
    <recommendedName>
        <fullName evidence="2">Mitochondrial fission process protein 1</fullName>
    </recommendedName>
    <alternativeName>
        <fullName evidence="3">Mitochondrial 18 kDa protein</fullName>
    </alternativeName>
</protein>
<keyword evidence="4" id="KW-0812">Transmembrane</keyword>
<dbReference type="EMBL" id="LXTC01000003">
    <property type="protein sequence ID" value="OBA21551.1"/>
    <property type="molecule type" value="Genomic_DNA"/>
</dbReference>
<evidence type="ECO:0000313" key="6">
    <source>
        <dbReference type="Proteomes" id="UP000092555"/>
    </source>
</evidence>
<dbReference type="GO" id="GO:0000266">
    <property type="term" value="P:mitochondrial fission"/>
    <property type="evidence" value="ECO:0007669"/>
    <property type="project" value="TreeGrafter"/>
</dbReference>
<feature type="transmembrane region" description="Helical" evidence="4">
    <location>
        <begin position="117"/>
        <end position="138"/>
    </location>
</feature>
<dbReference type="InterPro" id="IPR019560">
    <property type="entry name" value="Mitochondrial_18_kDa_protein"/>
</dbReference>
<dbReference type="OrthoDB" id="424969at2759"/>
<dbReference type="AlphaFoldDB" id="A0A1A0HC11"/>
<feature type="non-terminal residue" evidence="5">
    <location>
        <position position="192"/>
    </location>
</feature>
<dbReference type="PANTHER" id="PTHR11001">
    <property type="entry name" value="MITOCHONDRIAL FISSION PROCESS PROTEIN 1"/>
    <property type="match status" value="1"/>
</dbReference>
<dbReference type="Pfam" id="PF10558">
    <property type="entry name" value="MTP18"/>
    <property type="match status" value="1"/>
</dbReference>